<dbReference type="EMBL" id="GGEC01002306">
    <property type="protein sequence ID" value="MBW82789.1"/>
    <property type="molecule type" value="Transcribed_RNA"/>
</dbReference>
<reference evidence="2" key="1">
    <citation type="submission" date="2018-02" db="EMBL/GenBank/DDBJ databases">
        <title>Rhizophora mucronata_Transcriptome.</title>
        <authorList>
            <person name="Meera S.P."/>
            <person name="Sreeshan A."/>
            <person name="Augustine A."/>
        </authorList>
    </citation>
    <scope>NUCLEOTIDE SEQUENCE</scope>
    <source>
        <tissue evidence="2">Leaf</tissue>
    </source>
</reference>
<protein>
    <submittedName>
        <fullName evidence="2">Uncharacterized protein</fullName>
    </submittedName>
</protein>
<proteinExistence type="predicted"/>
<feature type="region of interest" description="Disordered" evidence="1">
    <location>
        <begin position="23"/>
        <end position="56"/>
    </location>
</feature>
<accession>A0A2P2INI5</accession>
<name>A0A2P2INI5_RHIMU</name>
<organism evidence="2">
    <name type="scientific">Rhizophora mucronata</name>
    <name type="common">Asiatic mangrove</name>
    <dbReference type="NCBI Taxonomy" id="61149"/>
    <lineage>
        <taxon>Eukaryota</taxon>
        <taxon>Viridiplantae</taxon>
        <taxon>Streptophyta</taxon>
        <taxon>Embryophyta</taxon>
        <taxon>Tracheophyta</taxon>
        <taxon>Spermatophyta</taxon>
        <taxon>Magnoliopsida</taxon>
        <taxon>eudicotyledons</taxon>
        <taxon>Gunneridae</taxon>
        <taxon>Pentapetalae</taxon>
        <taxon>rosids</taxon>
        <taxon>fabids</taxon>
        <taxon>Malpighiales</taxon>
        <taxon>Rhizophoraceae</taxon>
        <taxon>Rhizophora</taxon>
    </lineage>
</organism>
<evidence type="ECO:0000256" key="1">
    <source>
        <dbReference type="SAM" id="MobiDB-lite"/>
    </source>
</evidence>
<feature type="compositionally biased region" description="Polar residues" evidence="1">
    <location>
        <begin position="47"/>
        <end position="56"/>
    </location>
</feature>
<dbReference type="AlphaFoldDB" id="A0A2P2INI5"/>
<sequence>MYLFVSSIKVKQIVAEQIRLSRTRRNTSDIQHPQPISPQKEKRQRGMNISTDPEFC</sequence>
<evidence type="ECO:0000313" key="2">
    <source>
        <dbReference type="EMBL" id="MBW82789.1"/>
    </source>
</evidence>